<name>A0AAD8A188_DIPPU</name>
<gene>
    <name evidence="1" type="ORF">L9F63_016615</name>
</gene>
<proteinExistence type="predicted"/>
<sequence>YADRYLAIFMSPTDCHLRPNLILEIISQTFLLRLSINTHIRMWRTCGKELAKAMFTILYCFYRVFKYVFGIVMQESLQKVVNKMKSMMKDFCIGFNPKSYNP</sequence>
<evidence type="ECO:0000313" key="1">
    <source>
        <dbReference type="EMBL" id="KAJ9590265.1"/>
    </source>
</evidence>
<evidence type="ECO:0000313" key="2">
    <source>
        <dbReference type="Proteomes" id="UP001233999"/>
    </source>
</evidence>
<dbReference type="AlphaFoldDB" id="A0AAD8A188"/>
<feature type="non-terminal residue" evidence="1">
    <location>
        <position position="1"/>
    </location>
</feature>
<organism evidence="1 2">
    <name type="scientific">Diploptera punctata</name>
    <name type="common">Pacific beetle cockroach</name>
    <dbReference type="NCBI Taxonomy" id="6984"/>
    <lineage>
        <taxon>Eukaryota</taxon>
        <taxon>Metazoa</taxon>
        <taxon>Ecdysozoa</taxon>
        <taxon>Arthropoda</taxon>
        <taxon>Hexapoda</taxon>
        <taxon>Insecta</taxon>
        <taxon>Pterygota</taxon>
        <taxon>Neoptera</taxon>
        <taxon>Polyneoptera</taxon>
        <taxon>Dictyoptera</taxon>
        <taxon>Blattodea</taxon>
        <taxon>Blaberoidea</taxon>
        <taxon>Blaberidae</taxon>
        <taxon>Diplopterinae</taxon>
        <taxon>Diploptera</taxon>
    </lineage>
</organism>
<protein>
    <submittedName>
        <fullName evidence="1">Uncharacterized protein</fullName>
    </submittedName>
</protein>
<feature type="non-terminal residue" evidence="1">
    <location>
        <position position="102"/>
    </location>
</feature>
<accession>A0AAD8A188</accession>
<comment type="caution">
    <text evidence="1">The sequence shown here is derived from an EMBL/GenBank/DDBJ whole genome shotgun (WGS) entry which is preliminary data.</text>
</comment>
<dbReference type="EMBL" id="JASPKZ010004541">
    <property type="protein sequence ID" value="KAJ9590265.1"/>
    <property type="molecule type" value="Genomic_DNA"/>
</dbReference>
<reference evidence="1" key="1">
    <citation type="journal article" date="2023" name="IScience">
        <title>Live-bearing cockroach genome reveals convergent evolutionary mechanisms linked to viviparity in insects and beyond.</title>
        <authorList>
            <person name="Fouks B."/>
            <person name="Harrison M.C."/>
            <person name="Mikhailova A.A."/>
            <person name="Marchal E."/>
            <person name="English S."/>
            <person name="Carruthers M."/>
            <person name="Jennings E.C."/>
            <person name="Chiamaka E.L."/>
            <person name="Frigard R.A."/>
            <person name="Pippel M."/>
            <person name="Attardo G.M."/>
            <person name="Benoit J.B."/>
            <person name="Bornberg-Bauer E."/>
            <person name="Tobe S.S."/>
        </authorList>
    </citation>
    <scope>NUCLEOTIDE SEQUENCE</scope>
    <source>
        <strain evidence="1">Stay&amp;Tobe</strain>
    </source>
</reference>
<keyword evidence="2" id="KW-1185">Reference proteome</keyword>
<reference evidence="1" key="2">
    <citation type="submission" date="2023-05" db="EMBL/GenBank/DDBJ databases">
        <authorList>
            <person name="Fouks B."/>
        </authorList>
    </citation>
    <scope>NUCLEOTIDE SEQUENCE</scope>
    <source>
        <strain evidence="1">Stay&amp;Tobe</strain>
        <tissue evidence="1">Testes</tissue>
    </source>
</reference>
<dbReference type="Proteomes" id="UP001233999">
    <property type="component" value="Unassembled WGS sequence"/>
</dbReference>